<dbReference type="AlphaFoldDB" id="A0A9Q3DKJ0"/>
<evidence type="ECO:0000313" key="1">
    <source>
        <dbReference type="EMBL" id="MBW0504994.1"/>
    </source>
</evidence>
<name>A0A9Q3DKJ0_9BASI</name>
<proteinExistence type="predicted"/>
<sequence length="109" mass="12092">MPTLTNELASTPPLIIYASCKFICLGKDFLLPPLTLLMLPQCPIYILLPLPPHLHHHPSLPFPTPATYNAYTPAVPYRYFSSLITHPYACGPLPSPLSSLKCLHSQRSL</sequence>
<dbReference type="EMBL" id="AVOT02018248">
    <property type="protein sequence ID" value="MBW0504994.1"/>
    <property type="molecule type" value="Genomic_DNA"/>
</dbReference>
<dbReference type="Proteomes" id="UP000765509">
    <property type="component" value="Unassembled WGS sequence"/>
</dbReference>
<protein>
    <submittedName>
        <fullName evidence="1">Uncharacterized protein</fullName>
    </submittedName>
</protein>
<organism evidence="1 2">
    <name type="scientific">Austropuccinia psidii MF-1</name>
    <dbReference type="NCBI Taxonomy" id="1389203"/>
    <lineage>
        <taxon>Eukaryota</taxon>
        <taxon>Fungi</taxon>
        <taxon>Dikarya</taxon>
        <taxon>Basidiomycota</taxon>
        <taxon>Pucciniomycotina</taxon>
        <taxon>Pucciniomycetes</taxon>
        <taxon>Pucciniales</taxon>
        <taxon>Sphaerophragmiaceae</taxon>
        <taxon>Austropuccinia</taxon>
    </lineage>
</organism>
<comment type="caution">
    <text evidence="1">The sequence shown here is derived from an EMBL/GenBank/DDBJ whole genome shotgun (WGS) entry which is preliminary data.</text>
</comment>
<gene>
    <name evidence="1" type="ORF">O181_044709</name>
</gene>
<accession>A0A9Q3DKJ0</accession>
<reference evidence="1" key="1">
    <citation type="submission" date="2021-03" db="EMBL/GenBank/DDBJ databases">
        <title>Draft genome sequence of rust myrtle Austropuccinia psidii MF-1, a brazilian biotype.</title>
        <authorList>
            <person name="Quecine M.C."/>
            <person name="Pachon D.M.R."/>
            <person name="Bonatelli M.L."/>
            <person name="Correr F.H."/>
            <person name="Franceschini L.M."/>
            <person name="Leite T.F."/>
            <person name="Margarido G.R.A."/>
            <person name="Almeida C.A."/>
            <person name="Ferrarezi J.A."/>
            <person name="Labate C.A."/>
        </authorList>
    </citation>
    <scope>NUCLEOTIDE SEQUENCE</scope>
    <source>
        <strain evidence="1">MF-1</strain>
    </source>
</reference>
<keyword evidence="2" id="KW-1185">Reference proteome</keyword>
<evidence type="ECO:0000313" key="2">
    <source>
        <dbReference type="Proteomes" id="UP000765509"/>
    </source>
</evidence>